<protein>
    <submittedName>
        <fullName evidence="2">Uncharacterized protein</fullName>
    </submittedName>
</protein>
<feature type="transmembrane region" description="Helical" evidence="1">
    <location>
        <begin position="77"/>
        <end position="109"/>
    </location>
</feature>
<sequence>MSIRTEHITNSPSQVSFLELVLIFREETIMLLFDTPFVHQILDKHPVSQIVSVVSMVIIVWYLYAGDGPLRHRARDIQGAGVLVVLPLGFKFILLYLLFCYVCTIFYAISPSPPSNVRHGASSVRVLQTAEAPPYRIKKSILPQQVKIRLPVEGWSIDVEFSSSRPHVRFPKYHFDFEKQLDQTLGLINRSGQVFVEFAINPVNMSWNTDTFLRFPDDNRQWDARLKVIHQEHRVISIYEFALTHASIRLPLHIIPEQFRKGGADGNAWLIDIPRFADLQNFIKRTLAPERSVEDIPIGFPDAGGKQHFDDYIACVDLTQVDIPIIVPHLKRVTFGTDSLNKGPILAPFRNRTQDFLWDHLTDISLDTVMIFAEEYRRILQAGGRFRSTGFYDASTRIGKGFPTQNLALD</sequence>
<evidence type="ECO:0000313" key="3">
    <source>
        <dbReference type="Proteomes" id="UP001150238"/>
    </source>
</evidence>
<comment type="caution">
    <text evidence="2">The sequence shown here is derived from an EMBL/GenBank/DDBJ whole genome shotgun (WGS) entry which is preliminary data.</text>
</comment>
<dbReference type="Proteomes" id="UP001150238">
    <property type="component" value="Unassembled WGS sequence"/>
</dbReference>
<evidence type="ECO:0000256" key="1">
    <source>
        <dbReference type="SAM" id="Phobius"/>
    </source>
</evidence>
<feature type="transmembrane region" description="Helical" evidence="1">
    <location>
        <begin position="47"/>
        <end position="65"/>
    </location>
</feature>
<proteinExistence type="predicted"/>
<reference evidence="2" key="2">
    <citation type="journal article" date="2023" name="Proc. Natl. Acad. Sci. U.S.A.">
        <title>A global phylogenomic analysis of the shiitake genus Lentinula.</title>
        <authorList>
            <person name="Sierra-Patev S."/>
            <person name="Min B."/>
            <person name="Naranjo-Ortiz M."/>
            <person name="Looney B."/>
            <person name="Konkel Z."/>
            <person name="Slot J.C."/>
            <person name="Sakamoto Y."/>
            <person name="Steenwyk J.L."/>
            <person name="Rokas A."/>
            <person name="Carro J."/>
            <person name="Camarero S."/>
            <person name="Ferreira P."/>
            <person name="Molpeceres G."/>
            <person name="Ruiz-Duenas F.J."/>
            <person name="Serrano A."/>
            <person name="Henrissat B."/>
            <person name="Drula E."/>
            <person name="Hughes K.W."/>
            <person name="Mata J.L."/>
            <person name="Ishikawa N.K."/>
            <person name="Vargas-Isla R."/>
            <person name="Ushijima S."/>
            <person name="Smith C.A."/>
            <person name="Donoghue J."/>
            <person name="Ahrendt S."/>
            <person name="Andreopoulos W."/>
            <person name="He G."/>
            <person name="LaButti K."/>
            <person name="Lipzen A."/>
            <person name="Ng V."/>
            <person name="Riley R."/>
            <person name="Sandor L."/>
            <person name="Barry K."/>
            <person name="Martinez A.T."/>
            <person name="Xiao Y."/>
            <person name="Gibbons J.G."/>
            <person name="Terashima K."/>
            <person name="Grigoriev I.V."/>
            <person name="Hibbett D."/>
        </authorList>
    </citation>
    <scope>NUCLEOTIDE SEQUENCE</scope>
    <source>
        <strain evidence="2">Sp2 HRB7682 ss15</strain>
    </source>
</reference>
<keyword evidence="1" id="KW-1133">Transmembrane helix</keyword>
<dbReference type="AlphaFoldDB" id="A0A9W9DZV2"/>
<name>A0A9W9DZV2_9AGAR</name>
<accession>A0A9W9DZV2</accession>
<evidence type="ECO:0000313" key="2">
    <source>
        <dbReference type="EMBL" id="KAJ4493697.1"/>
    </source>
</evidence>
<gene>
    <name evidence="2" type="ORF">C8J55DRAFT_602261</name>
</gene>
<keyword evidence="1" id="KW-0472">Membrane</keyword>
<reference evidence="2" key="1">
    <citation type="submission" date="2022-08" db="EMBL/GenBank/DDBJ databases">
        <authorList>
            <consortium name="DOE Joint Genome Institute"/>
            <person name="Min B."/>
            <person name="Riley R."/>
            <person name="Sierra-Patev S."/>
            <person name="Naranjo-Ortiz M."/>
            <person name="Looney B."/>
            <person name="Konkel Z."/>
            <person name="Slot J.C."/>
            <person name="Sakamoto Y."/>
            <person name="Steenwyk J.L."/>
            <person name="Rokas A."/>
            <person name="Carro J."/>
            <person name="Camarero S."/>
            <person name="Ferreira P."/>
            <person name="Molpeceres G."/>
            <person name="Ruiz-Duenas F.J."/>
            <person name="Serrano A."/>
            <person name="Henrissat B."/>
            <person name="Drula E."/>
            <person name="Hughes K.W."/>
            <person name="Mata J.L."/>
            <person name="Ishikawa N.K."/>
            <person name="Vargas-Isla R."/>
            <person name="Ushijima S."/>
            <person name="Smith C.A."/>
            <person name="Ahrendt S."/>
            <person name="Andreopoulos W."/>
            <person name="He G."/>
            <person name="Labutti K."/>
            <person name="Lipzen A."/>
            <person name="Ng V."/>
            <person name="Sandor L."/>
            <person name="Barry K."/>
            <person name="Martinez A.T."/>
            <person name="Xiao Y."/>
            <person name="Gibbons J.G."/>
            <person name="Terashima K."/>
            <person name="Hibbett D.S."/>
            <person name="Grigoriev I.V."/>
        </authorList>
    </citation>
    <scope>NUCLEOTIDE SEQUENCE</scope>
    <source>
        <strain evidence="2">Sp2 HRB7682 ss15</strain>
    </source>
</reference>
<organism evidence="2 3">
    <name type="scientific">Lentinula lateritia</name>
    <dbReference type="NCBI Taxonomy" id="40482"/>
    <lineage>
        <taxon>Eukaryota</taxon>
        <taxon>Fungi</taxon>
        <taxon>Dikarya</taxon>
        <taxon>Basidiomycota</taxon>
        <taxon>Agaricomycotina</taxon>
        <taxon>Agaricomycetes</taxon>
        <taxon>Agaricomycetidae</taxon>
        <taxon>Agaricales</taxon>
        <taxon>Marasmiineae</taxon>
        <taxon>Omphalotaceae</taxon>
        <taxon>Lentinula</taxon>
    </lineage>
</organism>
<keyword evidence="1" id="KW-0812">Transmembrane</keyword>
<dbReference type="EMBL" id="JANVFS010000003">
    <property type="protein sequence ID" value="KAJ4493697.1"/>
    <property type="molecule type" value="Genomic_DNA"/>
</dbReference>